<feature type="transmembrane region" description="Helical" evidence="8">
    <location>
        <begin position="6"/>
        <end position="23"/>
    </location>
</feature>
<keyword evidence="7 8" id="KW-0807">Transducer</keyword>
<feature type="transmembrane region" description="Helical" evidence="8">
    <location>
        <begin position="214"/>
        <end position="236"/>
    </location>
</feature>
<dbReference type="PANTHER" id="PTHR21143:SF121">
    <property type="entry name" value="GUSTATORY AND ODORANT RECEPTOR 21A"/>
    <property type="match status" value="1"/>
</dbReference>
<dbReference type="GO" id="GO:0050909">
    <property type="term" value="P:sensory perception of taste"/>
    <property type="evidence" value="ECO:0007669"/>
    <property type="project" value="InterPro"/>
</dbReference>
<dbReference type="Proteomes" id="UP001152798">
    <property type="component" value="Chromosome 4"/>
</dbReference>
<accession>A0A9P0MP19</accession>
<keyword evidence="5 8" id="KW-0472">Membrane</keyword>
<keyword evidence="2 8" id="KW-1003">Cell membrane</keyword>
<evidence type="ECO:0000256" key="5">
    <source>
        <dbReference type="ARBA" id="ARBA00023136"/>
    </source>
</evidence>
<comment type="function">
    <text evidence="8">Gustatory receptor which mediates acceptance or avoidance behavior, depending on its substrates.</text>
</comment>
<dbReference type="GO" id="GO:0005886">
    <property type="term" value="C:plasma membrane"/>
    <property type="evidence" value="ECO:0007669"/>
    <property type="project" value="UniProtKB-SubCell"/>
</dbReference>
<feature type="transmembrane region" description="Helical" evidence="8">
    <location>
        <begin position="323"/>
        <end position="342"/>
    </location>
</feature>
<evidence type="ECO:0000256" key="4">
    <source>
        <dbReference type="ARBA" id="ARBA00022989"/>
    </source>
</evidence>
<dbReference type="InterPro" id="IPR013604">
    <property type="entry name" value="7TM_chemorcpt"/>
</dbReference>
<evidence type="ECO:0000256" key="6">
    <source>
        <dbReference type="ARBA" id="ARBA00023170"/>
    </source>
</evidence>
<comment type="similarity">
    <text evidence="8">Belongs to the insect chemoreceptor superfamily. Gustatory receptor (GR) family.</text>
</comment>
<evidence type="ECO:0000313" key="10">
    <source>
        <dbReference type="Proteomes" id="UP001152798"/>
    </source>
</evidence>
<gene>
    <name evidence="9" type="ORF">NEZAVI_LOCUS7433</name>
</gene>
<dbReference type="Pfam" id="PF08395">
    <property type="entry name" value="7tm_7"/>
    <property type="match status" value="1"/>
</dbReference>
<evidence type="ECO:0000313" key="9">
    <source>
        <dbReference type="EMBL" id="CAH1397646.1"/>
    </source>
</evidence>
<feature type="transmembrane region" description="Helical" evidence="8">
    <location>
        <begin position="35"/>
        <end position="56"/>
    </location>
</feature>
<dbReference type="GO" id="GO:0030424">
    <property type="term" value="C:axon"/>
    <property type="evidence" value="ECO:0007669"/>
    <property type="project" value="TreeGrafter"/>
</dbReference>
<name>A0A9P0MP19_NEZVI</name>
<dbReference type="GO" id="GO:0030425">
    <property type="term" value="C:dendrite"/>
    <property type="evidence" value="ECO:0007669"/>
    <property type="project" value="TreeGrafter"/>
</dbReference>
<evidence type="ECO:0000256" key="8">
    <source>
        <dbReference type="RuleBase" id="RU363108"/>
    </source>
</evidence>
<reference evidence="9" key="1">
    <citation type="submission" date="2022-01" db="EMBL/GenBank/DDBJ databases">
        <authorList>
            <person name="King R."/>
        </authorList>
    </citation>
    <scope>NUCLEOTIDE SEQUENCE</scope>
</reference>
<evidence type="ECO:0000256" key="7">
    <source>
        <dbReference type="ARBA" id="ARBA00023224"/>
    </source>
</evidence>
<comment type="subcellular location">
    <subcellularLocation>
        <location evidence="1 8">Cell membrane</location>
        <topology evidence="1 8">Multi-pass membrane protein</topology>
    </subcellularLocation>
</comment>
<dbReference type="GO" id="GO:0007165">
    <property type="term" value="P:signal transduction"/>
    <property type="evidence" value="ECO:0007669"/>
    <property type="project" value="UniProtKB-KW"/>
</dbReference>
<evidence type="ECO:0000256" key="1">
    <source>
        <dbReference type="ARBA" id="ARBA00004651"/>
    </source>
</evidence>
<protein>
    <recommendedName>
        <fullName evidence="8">Gustatory receptor</fullName>
    </recommendedName>
</protein>
<dbReference type="PANTHER" id="PTHR21143">
    <property type="entry name" value="INVERTEBRATE GUSTATORY RECEPTOR"/>
    <property type="match status" value="1"/>
</dbReference>
<organism evidence="9 10">
    <name type="scientific">Nezara viridula</name>
    <name type="common">Southern green stink bug</name>
    <name type="synonym">Cimex viridulus</name>
    <dbReference type="NCBI Taxonomy" id="85310"/>
    <lineage>
        <taxon>Eukaryota</taxon>
        <taxon>Metazoa</taxon>
        <taxon>Ecdysozoa</taxon>
        <taxon>Arthropoda</taxon>
        <taxon>Hexapoda</taxon>
        <taxon>Insecta</taxon>
        <taxon>Pterygota</taxon>
        <taxon>Neoptera</taxon>
        <taxon>Paraneoptera</taxon>
        <taxon>Hemiptera</taxon>
        <taxon>Heteroptera</taxon>
        <taxon>Panheteroptera</taxon>
        <taxon>Pentatomomorpha</taxon>
        <taxon>Pentatomoidea</taxon>
        <taxon>Pentatomidae</taxon>
        <taxon>Pentatominae</taxon>
        <taxon>Nezara</taxon>
    </lineage>
</organism>
<feature type="transmembrane region" description="Helical" evidence="8">
    <location>
        <begin position="68"/>
        <end position="89"/>
    </location>
</feature>
<feature type="transmembrane region" description="Helical" evidence="8">
    <location>
        <begin position="116"/>
        <end position="135"/>
    </location>
</feature>
<keyword evidence="6 8" id="KW-0675">Receptor</keyword>
<dbReference type="AlphaFoldDB" id="A0A9P0MP19"/>
<evidence type="ECO:0000256" key="3">
    <source>
        <dbReference type="ARBA" id="ARBA00022692"/>
    </source>
</evidence>
<sequence length="352" mass="40646">MALHFILLKPFLLFSKFMFLFPHKNYWQICDSWKLYSNIAYVCFVSVEIITVTYLLSLNLFKTYTAVLFAFSCSLDIITIGTHVAAFTLKKEPINNFLECIGYLYKKNCKHVSINVIFWSVIMLVIFLTHLYNYTTAFLQSLDNWCPIVIAFIYLIMYTILMQIVYFLDFLKGQFLTLTSSIGDTESTLLNQVEEHWQLVELCHDVNELYSKQLLFGMFRLFLVLTADSFFLIYNLVRFSNHPQILKIVYPSATNFIWSLTMLLATGHTCELTKEAADSFHTALSGVLRKHKNINNEILVLYLHMKPSVNLNVCGFFSLGRHAISSVLAVVVTYLVILVQISNPTTVEEDNK</sequence>
<evidence type="ECO:0000256" key="2">
    <source>
        <dbReference type="ARBA" id="ARBA00022475"/>
    </source>
</evidence>
<dbReference type="EMBL" id="OV725080">
    <property type="protein sequence ID" value="CAH1397646.1"/>
    <property type="molecule type" value="Genomic_DNA"/>
</dbReference>
<proteinExistence type="inferred from homology"/>
<keyword evidence="3 8" id="KW-0812">Transmembrane</keyword>
<dbReference type="OrthoDB" id="10502519at2759"/>
<keyword evidence="4 8" id="KW-1133">Transmembrane helix</keyword>
<dbReference type="GO" id="GO:0043025">
    <property type="term" value="C:neuronal cell body"/>
    <property type="evidence" value="ECO:0007669"/>
    <property type="project" value="TreeGrafter"/>
</dbReference>
<keyword evidence="10" id="KW-1185">Reference proteome</keyword>
<feature type="transmembrane region" description="Helical" evidence="8">
    <location>
        <begin position="147"/>
        <end position="168"/>
    </location>
</feature>